<dbReference type="RefSeq" id="WP_378253593.1">
    <property type="nucleotide sequence ID" value="NZ_JBHSJV010000001.1"/>
</dbReference>
<accession>A0ABW5NA20</accession>
<proteinExistence type="predicted"/>
<evidence type="ECO:0000313" key="2">
    <source>
        <dbReference type="Proteomes" id="UP001597459"/>
    </source>
</evidence>
<organism evidence="1 2">
    <name type="scientific">Aquimarina hainanensis</name>
    <dbReference type="NCBI Taxonomy" id="1578017"/>
    <lineage>
        <taxon>Bacteria</taxon>
        <taxon>Pseudomonadati</taxon>
        <taxon>Bacteroidota</taxon>
        <taxon>Flavobacteriia</taxon>
        <taxon>Flavobacteriales</taxon>
        <taxon>Flavobacteriaceae</taxon>
        <taxon>Aquimarina</taxon>
    </lineage>
</organism>
<sequence length="283" mass="33264">MMPISIIHKTTADSKGSCTKYSFYLNKENNELIKENQYDRQQHFFNQKQEMISTTKAIQSIDENTKGKGLTRKEDKYFTVTLNFSEKELTYLAEQATGRKGITSVDQMSKKEFDRYNQSIREYTRESMKNYAANFKNGVSENDLVYFGKTEHKRRYKGTEQEVVSGKAKSGELKPGLQSHVHIVVSRTHKEKRIRLSPNRSARNTKNHQLNGKSISNASFDRMHWVQMNEQSFDELFKYQRSLSEKFEVQYALKNGSPDEKRHYQKLVKENEIENLKQLENER</sequence>
<gene>
    <name evidence="1" type="ORF">ACFSTE_14650</name>
</gene>
<keyword evidence="2" id="KW-1185">Reference proteome</keyword>
<reference evidence="2" key="1">
    <citation type="journal article" date="2019" name="Int. J. Syst. Evol. Microbiol.">
        <title>The Global Catalogue of Microorganisms (GCM) 10K type strain sequencing project: providing services to taxonomists for standard genome sequencing and annotation.</title>
        <authorList>
            <consortium name="The Broad Institute Genomics Platform"/>
            <consortium name="The Broad Institute Genome Sequencing Center for Infectious Disease"/>
            <person name="Wu L."/>
            <person name="Ma J."/>
        </authorList>
    </citation>
    <scope>NUCLEOTIDE SEQUENCE [LARGE SCALE GENOMIC DNA]</scope>
    <source>
        <strain evidence="2">KCTC 42423</strain>
    </source>
</reference>
<dbReference type="Proteomes" id="UP001597459">
    <property type="component" value="Unassembled WGS sequence"/>
</dbReference>
<protein>
    <submittedName>
        <fullName evidence="1">DUF5712 family protein</fullName>
    </submittedName>
</protein>
<name>A0ABW5NA20_9FLAO</name>
<dbReference type="InterPro" id="IPR043766">
    <property type="entry name" value="BfmA-like"/>
</dbReference>
<evidence type="ECO:0000313" key="1">
    <source>
        <dbReference type="EMBL" id="MFD2592076.1"/>
    </source>
</evidence>
<dbReference type="Pfam" id="PF18976">
    <property type="entry name" value="DUF5712"/>
    <property type="match status" value="1"/>
</dbReference>
<comment type="caution">
    <text evidence="1">The sequence shown here is derived from an EMBL/GenBank/DDBJ whole genome shotgun (WGS) entry which is preliminary data.</text>
</comment>
<dbReference type="EMBL" id="JBHULX010000030">
    <property type="protein sequence ID" value="MFD2592076.1"/>
    <property type="molecule type" value="Genomic_DNA"/>
</dbReference>